<feature type="domain" description="Calcineurin-like phosphoesterase" evidence="9">
    <location>
        <begin position="28"/>
        <end position="240"/>
    </location>
</feature>
<dbReference type="PANTHER" id="PTHR11575:SF24">
    <property type="entry name" value="5'-NUCLEOTIDASE"/>
    <property type="match status" value="1"/>
</dbReference>
<dbReference type="GO" id="GO:0046872">
    <property type="term" value="F:metal ion binding"/>
    <property type="evidence" value="ECO:0007669"/>
    <property type="project" value="UniProtKB-KW"/>
</dbReference>
<keyword evidence="6 8" id="KW-0547">Nucleotide-binding</keyword>
<name>A0ABD2N1G0_9CUCU</name>
<keyword evidence="4" id="KW-0479">Metal-binding</keyword>
<dbReference type="InterPro" id="IPR029052">
    <property type="entry name" value="Metallo-depent_PP-like"/>
</dbReference>
<dbReference type="Gene3D" id="3.90.780.10">
    <property type="entry name" value="5'-Nucleotidase, C-terminal domain"/>
    <property type="match status" value="1"/>
</dbReference>
<dbReference type="SUPFAM" id="SSF56300">
    <property type="entry name" value="Metallo-dependent phosphatases"/>
    <property type="match status" value="1"/>
</dbReference>
<dbReference type="GO" id="GO:0000166">
    <property type="term" value="F:nucleotide binding"/>
    <property type="evidence" value="ECO:0007669"/>
    <property type="project" value="UniProtKB-KW"/>
</dbReference>
<dbReference type="InterPro" id="IPR006146">
    <property type="entry name" value="5'-Nucleotdase_CS"/>
</dbReference>
<evidence type="ECO:0000259" key="10">
    <source>
        <dbReference type="Pfam" id="PF02872"/>
    </source>
</evidence>
<feature type="chain" id="PRO_5044530085" description="5'-nucleotidase" evidence="8">
    <location>
        <begin position="22"/>
        <end position="578"/>
    </location>
</feature>
<dbReference type="InterPro" id="IPR036907">
    <property type="entry name" value="5'-Nucleotdase_C_sf"/>
</dbReference>
<dbReference type="Gene3D" id="3.60.21.10">
    <property type="match status" value="1"/>
</dbReference>
<dbReference type="InterPro" id="IPR004843">
    <property type="entry name" value="Calcineurin-like_PHP"/>
</dbReference>
<dbReference type="SUPFAM" id="SSF55816">
    <property type="entry name" value="5'-nucleotidase (syn. UDP-sugar hydrolase), C-terminal domain"/>
    <property type="match status" value="1"/>
</dbReference>
<keyword evidence="7 8" id="KW-0378">Hydrolase</keyword>
<dbReference type="FunFam" id="3.90.780.10:FF:000001">
    <property type="entry name" value="NT5E isoform 3"/>
    <property type="match status" value="1"/>
</dbReference>
<dbReference type="Pfam" id="PF02872">
    <property type="entry name" value="5_nucleotid_C"/>
    <property type="match status" value="1"/>
</dbReference>
<evidence type="ECO:0000256" key="7">
    <source>
        <dbReference type="ARBA" id="ARBA00022801"/>
    </source>
</evidence>
<keyword evidence="12" id="KW-1185">Reference proteome</keyword>
<evidence type="ECO:0000256" key="5">
    <source>
        <dbReference type="ARBA" id="ARBA00022729"/>
    </source>
</evidence>
<dbReference type="InterPro" id="IPR008334">
    <property type="entry name" value="5'-Nucleotdase_C"/>
</dbReference>
<evidence type="ECO:0000256" key="6">
    <source>
        <dbReference type="ARBA" id="ARBA00022741"/>
    </source>
</evidence>
<feature type="domain" description="5'-Nucleotidase C-terminal" evidence="10">
    <location>
        <begin position="335"/>
        <end position="510"/>
    </location>
</feature>
<sequence>MKSALIFGVLSLQLIYVQVSGQNLDILLLHTNDMHGKFEEITPKANSCHDMEKNKTCVGGFARLAHEIRKYRKWGEENSKKVLFLNAGDTFVGSDWYSVHKWRICSEFLNALNIDVLTLGNHEFDEGVEALKEFTKSLNCPIVTANINTAKLESVQKSTVLEVDGRKVGVVGYLTQETAYLSNVRELNIGDEIAAVKAETEKLDQEGVKIIIGLGHSGFEIDKTLAEQVPLLDVVIGGHTNTFLWNGPKPHEEEVMGPYPYVVTQKSGKKVPVVQAYAYTLYLGRLNVTFNKDGELIHFAGQPEYISSDIPQDQDILDILERYRPAVDAVNQEMVGTSSVYLDGNCRLIECNFGNMITDAMIYYSAFNSKNDSGSWANAPIAIFNAGNVRNSINVTYTRGHITKGELLAALPFDNVLVSVDLKGSVFLEALEHTVENYENNFISAQFLQVSGLRIVFDVSKERGHRVVSVKVRCSNCSIPTYNPLDLDAYYTILATDFILNGGDGFGMIKDNAMNIHSHNVSLFDMMLWYLKVQSPVYPEVQGRIKFIESPSSSPSISASFWLSLFPLVLCVLKLKEY</sequence>
<evidence type="ECO:0000259" key="9">
    <source>
        <dbReference type="Pfam" id="PF00149"/>
    </source>
</evidence>
<evidence type="ECO:0000313" key="12">
    <source>
        <dbReference type="Proteomes" id="UP001516400"/>
    </source>
</evidence>
<dbReference type="AlphaFoldDB" id="A0ABD2N1G0"/>
<proteinExistence type="inferred from homology"/>
<comment type="caution">
    <text evidence="11">The sequence shown here is derived from an EMBL/GenBank/DDBJ whole genome shotgun (WGS) entry which is preliminary data.</text>
</comment>
<feature type="signal peptide" evidence="8">
    <location>
        <begin position="1"/>
        <end position="21"/>
    </location>
</feature>
<keyword evidence="5 8" id="KW-0732">Signal</keyword>
<organism evidence="11 12">
    <name type="scientific">Cryptolaemus montrouzieri</name>
    <dbReference type="NCBI Taxonomy" id="559131"/>
    <lineage>
        <taxon>Eukaryota</taxon>
        <taxon>Metazoa</taxon>
        <taxon>Ecdysozoa</taxon>
        <taxon>Arthropoda</taxon>
        <taxon>Hexapoda</taxon>
        <taxon>Insecta</taxon>
        <taxon>Pterygota</taxon>
        <taxon>Neoptera</taxon>
        <taxon>Endopterygota</taxon>
        <taxon>Coleoptera</taxon>
        <taxon>Polyphaga</taxon>
        <taxon>Cucujiformia</taxon>
        <taxon>Coccinelloidea</taxon>
        <taxon>Coccinellidae</taxon>
        <taxon>Scymninae</taxon>
        <taxon>Scymnini</taxon>
        <taxon>Cryptolaemus</taxon>
    </lineage>
</organism>
<comment type="catalytic activity">
    <reaction evidence="1">
        <text>a ribonucleoside 5'-phosphate + H2O = a ribonucleoside + phosphate</text>
        <dbReference type="Rhea" id="RHEA:12484"/>
        <dbReference type="ChEBI" id="CHEBI:15377"/>
        <dbReference type="ChEBI" id="CHEBI:18254"/>
        <dbReference type="ChEBI" id="CHEBI:43474"/>
        <dbReference type="ChEBI" id="CHEBI:58043"/>
        <dbReference type="EC" id="3.1.3.5"/>
    </reaction>
</comment>
<evidence type="ECO:0000256" key="2">
    <source>
        <dbReference type="ARBA" id="ARBA00006654"/>
    </source>
</evidence>
<comment type="similarity">
    <text evidence="2 8">Belongs to the 5'-nucleotidase family.</text>
</comment>
<dbReference type="Pfam" id="PF00149">
    <property type="entry name" value="Metallophos"/>
    <property type="match status" value="1"/>
</dbReference>
<dbReference type="CDD" id="cd07409">
    <property type="entry name" value="MPP_CD73_N"/>
    <property type="match status" value="1"/>
</dbReference>
<protein>
    <recommendedName>
        <fullName evidence="3">5'-nucleotidase</fullName>
        <ecNumber evidence="3">3.1.3.5</ecNumber>
    </recommendedName>
</protein>
<dbReference type="FunFam" id="3.60.21.10:FF:000020">
    <property type="entry name" value="NT5E isoform 4"/>
    <property type="match status" value="1"/>
</dbReference>
<gene>
    <name evidence="11" type="ORF">HHI36_013954</name>
</gene>
<evidence type="ECO:0000256" key="1">
    <source>
        <dbReference type="ARBA" id="ARBA00000815"/>
    </source>
</evidence>
<evidence type="ECO:0000256" key="8">
    <source>
        <dbReference type="RuleBase" id="RU362119"/>
    </source>
</evidence>
<dbReference type="PRINTS" id="PR01607">
    <property type="entry name" value="APYRASEFAMLY"/>
</dbReference>
<reference evidence="11 12" key="1">
    <citation type="journal article" date="2021" name="BMC Biol.">
        <title>Horizontally acquired antibacterial genes associated with adaptive radiation of ladybird beetles.</title>
        <authorList>
            <person name="Li H.S."/>
            <person name="Tang X.F."/>
            <person name="Huang Y.H."/>
            <person name="Xu Z.Y."/>
            <person name="Chen M.L."/>
            <person name="Du X.Y."/>
            <person name="Qiu B.Y."/>
            <person name="Chen P.T."/>
            <person name="Zhang W."/>
            <person name="Slipinski A."/>
            <person name="Escalona H.E."/>
            <person name="Waterhouse R.M."/>
            <person name="Zwick A."/>
            <person name="Pang H."/>
        </authorList>
    </citation>
    <scope>NUCLEOTIDE SEQUENCE [LARGE SCALE GENOMIC DNA]</scope>
    <source>
        <strain evidence="11">SYSU2018</strain>
    </source>
</reference>
<dbReference type="EC" id="3.1.3.5" evidence="3"/>
<dbReference type="Proteomes" id="UP001516400">
    <property type="component" value="Unassembled WGS sequence"/>
</dbReference>
<evidence type="ECO:0000256" key="4">
    <source>
        <dbReference type="ARBA" id="ARBA00022723"/>
    </source>
</evidence>
<dbReference type="GO" id="GO:0008253">
    <property type="term" value="F:5'-nucleotidase activity"/>
    <property type="evidence" value="ECO:0007669"/>
    <property type="project" value="UniProtKB-EC"/>
</dbReference>
<dbReference type="PANTHER" id="PTHR11575">
    <property type="entry name" value="5'-NUCLEOTIDASE-RELATED"/>
    <property type="match status" value="1"/>
</dbReference>
<dbReference type="EMBL" id="JABFTP020000062">
    <property type="protein sequence ID" value="KAL3272474.1"/>
    <property type="molecule type" value="Genomic_DNA"/>
</dbReference>
<dbReference type="PROSITE" id="PS00785">
    <property type="entry name" value="5_NUCLEOTIDASE_1"/>
    <property type="match status" value="1"/>
</dbReference>
<evidence type="ECO:0000256" key="3">
    <source>
        <dbReference type="ARBA" id="ARBA00012643"/>
    </source>
</evidence>
<dbReference type="GO" id="GO:0016020">
    <property type="term" value="C:membrane"/>
    <property type="evidence" value="ECO:0007669"/>
    <property type="project" value="UniProtKB-ARBA"/>
</dbReference>
<evidence type="ECO:0000313" key="11">
    <source>
        <dbReference type="EMBL" id="KAL3272474.1"/>
    </source>
</evidence>
<dbReference type="InterPro" id="IPR006179">
    <property type="entry name" value="5_nucleotidase/apyrase"/>
</dbReference>
<accession>A0ABD2N1G0</accession>